<keyword evidence="2" id="KW-1185">Reference proteome</keyword>
<reference evidence="1 2" key="1">
    <citation type="journal article" date="2019" name="Nat. Ecol. Evol.">
        <title>Megaphylogeny resolves global patterns of mushroom evolution.</title>
        <authorList>
            <person name="Varga T."/>
            <person name="Krizsan K."/>
            <person name="Foldi C."/>
            <person name="Dima B."/>
            <person name="Sanchez-Garcia M."/>
            <person name="Sanchez-Ramirez S."/>
            <person name="Szollosi G.J."/>
            <person name="Szarkandi J.G."/>
            <person name="Papp V."/>
            <person name="Albert L."/>
            <person name="Andreopoulos W."/>
            <person name="Angelini C."/>
            <person name="Antonin V."/>
            <person name="Barry K.W."/>
            <person name="Bougher N.L."/>
            <person name="Buchanan P."/>
            <person name="Buyck B."/>
            <person name="Bense V."/>
            <person name="Catcheside P."/>
            <person name="Chovatia M."/>
            <person name="Cooper J."/>
            <person name="Damon W."/>
            <person name="Desjardin D."/>
            <person name="Finy P."/>
            <person name="Geml J."/>
            <person name="Haridas S."/>
            <person name="Hughes K."/>
            <person name="Justo A."/>
            <person name="Karasinski D."/>
            <person name="Kautmanova I."/>
            <person name="Kiss B."/>
            <person name="Kocsube S."/>
            <person name="Kotiranta H."/>
            <person name="LaButti K.M."/>
            <person name="Lechner B.E."/>
            <person name="Liimatainen K."/>
            <person name="Lipzen A."/>
            <person name="Lukacs Z."/>
            <person name="Mihaltcheva S."/>
            <person name="Morgado L.N."/>
            <person name="Niskanen T."/>
            <person name="Noordeloos M.E."/>
            <person name="Ohm R.A."/>
            <person name="Ortiz-Santana B."/>
            <person name="Ovrebo C."/>
            <person name="Racz N."/>
            <person name="Riley R."/>
            <person name="Savchenko A."/>
            <person name="Shiryaev A."/>
            <person name="Soop K."/>
            <person name="Spirin V."/>
            <person name="Szebenyi C."/>
            <person name="Tomsovsky M."/>
            <person name="Tulloss R.E."/>
            <person name="Uehling J."/>
            <person name="Grigoriev I.V."/>
            <person name="Vagvolgyi C."/>
            <person name="Papp T."/>
            <person name="Martin F.M."/>
            <person name="Miettinen O."/>
            <person name="Hibbett D.S."/>
            <person name="Nagy L.G."/>
        </authorList>
    </citation>
    <scope>NUCLEOTIDE SEQUENCE [LARGE SCALE GENOMIC DNA]</scope>
    <source>
        <strain evidence="1 2">NL-1719</strain>
    </source>
</reference>
<sequence length="613" mass="67718">MADNIPKKLSPPPAGRRTSLLDLINTDDNNNNSHAAHFDRSTTVNNNDHNFSSATASHNARSTPNPISISGLLNNTDSHSPSGSGSASDPQPPQQQQPLAPPPSLPSSKPASTVKPSSTRTSTKPRSTKAAKARSPSPSPPPPTPAQPLTTIRLDIPLQGPEKYEIDISSLSKETGQRPPTPVPVKRDTSESEGEGEDEQDKNEEADGKKSKKRKVTAEYYDISDPFIDDSELEVDQRKYFAQTKQQGFYVSSGEVALLKDNKPAKKHLLADSGPSSGQSTSHKPAKGEGTKDSPITLTGDEDRSRAGKGDANMDGDGNEQSGDKRKRYQIIQDPNGKRRKIINTDSYPKELRDAIEEIKAAIAKEDWTQKGKFPQNLKPLLSDLALKAIKNNEYDEQFFTLMPQLFPYNKFTMSKLIKRTVYPDHHALLIQRQDALLEELKKEAEQGFAKAEEEWEKSVVAWDKRQEKARAEAATSTPADPTDSTAPTRHGTEEMDVDHPIHDSGSGVGDNNRQKNNTRDQHPPAKKYRMTEKLKGIVWDLVLLSNECCRLENEKNTLEGSVLQVSEQGLRKVLYQKIVAAFPEGWMSSGQISRDVSAMKKKFEKEAMDEGA</sequence>
<evidence type="ECO:0000313" key="1">
    <source>
        <dbReference type="EMBL" id="TFK73085.1"/>
    </source>
</evidence>
<protein>
    <submittedName>
        <fullName evidence="1">Uncharacterized protein</fullName>
    </submittedName>
</protein>
<evidence type="ECO:0000313" key="2">
    <source>
        <dbReference type="Proteomes" id="UP000308600"/>
    </source>
</evidence>
<accession>A0ACD3B5J3</accession>
<organism evidence="1 2">
    <name type="scientific">Pluteus cervinus</name>
    <dbReference type="NCBI Taxonomy" id="181527"/>
    <lineage>
        <taxon>Eukaryota</taxon>
        <taxon>Fungi</taxon>
        <taxon>Dikarya</taxon>
        <taxon>Basidiomycota</taxon>
        <taxon>Agaricomycotina</taxon>
        <taxon>Agaricomycetes</taxon>
        <taxon>Agaricomycetidae</taxon>
        <taxon>Agaricales</taxon>
        <taxon>Pluteineae</taxon>
        <taxon>Pluteaceae</taxon>
        <taxon>Pluteus</taxon>
    </lineage>
</organism>
<name>A0ACD3B5J3_9AGAR</name>
<proteinExistence type="predicted"/>
<dbReference type="EMBL" id="ML208279">
    <property type="protein sequence ID" value="TFK73085.1"/>
    <property type="molecule type" value="Genomic_DNA"/>
</dbReference>
<gene>
    <name evidence="1" type="ORF">BDN72DRAFT_762326</name>
</gene>
<dbReference type="Proteomes" id="UP000308600">
    <property type="component" value="Unassembled WGS sequence"/>
</dbReference>